<evidence type="ECO:0000313" key="5">
    <source>
        <dbReference type="Proteomes" id="UP000214973"/>
    </source>
</evidence>
<dbReference type="Pfam" id="PF01546">
    <property type="entry name" value="Peptidase_M20"/>
    <property type="match status" value="1"/>
</dbReference>
<feature type="binding site" evidence="2">
    <location>
        <position position="362"/>
    </location>
    <ligand>
        <name>Mn(2+)</name>
        <dbReference type="ChEBI" id="CHEBI:29035"/>
        <label>2</label>
    </ligand>
</feature>
<dbReference type="InterPro" id="IPR017439">
    <property type="entry name" value="Amidohydrolase"/>
</dbReference>
<dbReference type="PANTHER" id="PTHR11014:SF63">
    <property type="entry name" value="METALLOPEPTIDASE, PUTATIVE (AFU_ORTHOLOGUE AFUA_6G09600)-RELATED"/>
    <property type="match status" value="1"/>
</dbReference>
<dbReference type="Gene3D" id="3.30.70.360">
    <property type="match status" value="1"/>
</dbReference>
<feature type="binding site" evidence="2">
    <location>
        <position position="104"/>
    </location>
    <ligand>
        <name>Mn(2+)</name>
        <dbReference type="ChEBI" id="CHEBI:29035"/>
        <label>2</label>
    </ligand>
</feature>
<proteinExistence type="predicted"/>
<dbReference type="GO" id="GO:0050118">
    <property type="term" value="F:N-acetyldiaminopimelate deacetylase activity"/>
    <property type="evidence" value="ECO:0007669"/>
    <property type="project" value="UniProtKB-ARBA"/>
</dbReference>
<dbReference type="FunFam" id="3.30.70.360:FF:000001">
    <property type="entry name" value="N-acetyldiaminopimelate deacetylase"/>
    <property type="match status" value="1"/>
</dbReference>
<dbReference type="PANTHER" id="PTHR11014">
    <property type="entry name" value="PEPTIDASE M20 FAMILY MEMBER"/>
    <property type="match status" value="1"/>
</dbReference>
<keyword evidence="1 4" id="KW-0378">Hydrolase</keyword>
<dbReference type="SUPFAM" id="SSF55031">
    <property type="entry name" value="Bacterial exopeptidase dimerisation domain"/>
    <property type="match status" value="1"/>
</dbReference>
<dbReference type="KEGG" id="vrm:44547418_01384"/>
<evidence type="ECO:0000256" key="1">
    <source>
        <dbReference type="ARBA" id="ARBA00022801"/>
    </source>
</evidence>
<dbReference type="NCBIfam" id="TIGR01891">
    <property type="entry name" value="amidohydrolases"/>
    <property type="match status" value="1"/>
</dbReference>
<dbReference type="RefSeq" id="WP_095066285.1">
    <property type="nucleotide sequence ID" value="NZ_LT906470.1"/>
</dbReference>
<dbReference type="InterPro" id="IPR002933">
    <property type="entry name" value="Peptidase_M20"/>
</dbReference>
<dbReference type="InterPro" id="IPR036264">
    <property type="entry name" value="Bact_exopeptidase_dim_dom"/>
</dbReference>
<feature type="binding site" evidence="2">
    <location>
        <position position="102"/>
    </location>
    <ligand>
        <name>Mn(2+)</name>
        <dbReference type="ChEBI" id="CHEBI:29035"/>
        <label>2</label>
    </ligand>
</feature>
<evidence type="ECO:0000256" key="2">
    <source>
        <dbReference type="PIRSR" id="PIRSR005962-1"/>
    </source>
</evidence>
<feature type="domain" description="Peptidase M20 dimerisation" evidence="3">
    <location>
        <begin position="187"/>
        <end position="283"/>
    </location>
</feature>
<dbReference type="EMBL" id="LT906470">
    <property type="protein sequence ID" value="SNV70742.1"/>
    <property type="molecule type" value="Genomic_DNA"/>
</dbReference>
<comment type="cofactor">
    <cofactor evidence="2">
        <name>Mn(2+)</name>
        <dbReference type="ChEBI" id="CHEBI:29035"/>
    </cofactor>
    <text evidence="2">The Mn(2+) ion enhances activity.</text>
</comment>
<keyword evidence="2" id="KW-0479">Metal-binding</keyword>
<dbReference type="Proteomes" id="UP000214973">
    <property type="component" value="Chromosome 1"/>
</dbReference>
<dbReference type="AlphaFoldDB" id="A0A239ZHM3"/>
<feature type="binding site" evidence="2">
    <location>
        <position position="163"/>
    </location>
    <ligand>
        <name>Mn(2+)</name>
        <dbReference type="ChEBI" id="CHEBI:29035"/>
        <label>2</label>
    </ligand>
</feature>
<sequence length="392" mass="43351">MHSRDLIEQYKTYVQEWRRYFHKHPELSNEEFETTKALAKELESMGVEVHVDDVRKTGLIGIIRGAKPGKAIGLRADIDALPVQEHNTSEYKSEVDGKMHACGHDGHMAILLGAAKMLMQMKDRLEGDVYLVFQPAEETGGGAPEFIKFGDWFEKIDAIFGGHVWIDLPAGLVSVEAGERMAASSLFSINVKGKQGHGAQPHQAVDAVVVASAIVLNLQTVVSRNVSALDSVVVTIGNIHSGSEWNVIPGEATMGGTVRFFDPRQEEYIVHRMRQIVEHTALAYGALATLTYEKRVPPTINDESCSALAEQVVIDTLGADKLSKMRKVMPGEDFAWYLQEKPGCFAFIGIQNPDVDAVYDHHNNRFNMDDSVLSAASAVYAEYAIAWLQRNK</sequence>
<feature type="binding site" evidence="2">
    <location>
        <position position="138"/>
    </location>
    <ligand>
        <name>Mn(2+)</name>
        <dbReference type="ChEBI" id="CHEBI:29035"/>
        <label>2</label>
    </ligand>
</feature>
<evidence type="ECO:0000313" key="4">
    <source>
        <dbReference type="EMBL" id="SNV70742.1"/>
    </source>
</evidence>
<gene>
    <name evidence="4" type="primary">yxeP_1</name>
    <name evidence="4" type="ORF">SAMEA44547418_01384</name>
</gene>
<protein>
    <submittedName>
        <fullName evidence="4">Uncharacterized hydrolase YxeP</fullName>
        <ecNumber evidence="4">3.-.-.-</ecNumber>
    </submittedName>
</protein>
<dbReference type="Pfam" id="PF07687">
    <property type="entry name" value="M20_dimer"/>
    <property type="match status" value="1"/>
</dbReference>
<dbReference type="InterPro" id="IPR011650">
    <property type="entry name" value="Peptidase_M20_dimer"/>
</dbReference>
<accession>A0A239ZHM3</accession>
<dbReference type="Gene3D" id="3.40.630.10">
    <property type="entry name" value="Zn peptidases"/>
    <property type="match status" value="1"/>
</dbReference>
<evidence type="ECO:0000259" key="3">
    <source>
        <dbReference type="Pfam" id="PF07687"/>
    </source>
</evidence>
<dbReference type="SUPFAM" id="SSF53187">
    <property type="entry name" value="Zn-dependent exopeptidases"/>
    <property type="match status" value="1"/>
</dbReference>
<reference evidence="4 5" key="1">
    <citation type="submission" date="2017-06" db="EMBL/GenBank/DDBJ databases">
        <authorList>
            <consortium name="Pathogen Informatics"/>
        </authorList>
    </citation>
    <scope>NUCLEOTIDE SEQUENCE [LARGE SCALE GENOMIC DNA]</scope>
    <source>
        <strain evidence="4 5">NCTC12018</strain>
    </source>
</reference>
<dbReference type="GO" id="GO:0019877">
    <property type="term" value="P:diaminopimelate biosynthetic process"/>
    <property type="evidence" value="ECO:0007669"/>
    <property type="project" value="UniProtKB-ARBA"/>
</dbReference>
<organism evidence="4 5">
    <name type="scientific">Veillonella rodentium</name>
    <dbReference type="NCBI Taxonomy" id="248315"/>
    <lineage>
        <taxon>Bacteria</taxon>
        <taxon>Bacillati</taxon>
        <taxon>Bacillota</taxon>
        <taxon>Negativicutes</taxon>
        <taxon>Veillonellales</taxon>
        <taxon>Veillonellaceae</taxon>
        <taxon>Veillonella</taxon>
    </lineage>
</organism>
<dbReference type="EC" id="3.-.-.-" evidence="4"/>
<keyword evidence="2" id="KW-0464">Manganese</keyword>
<dbReference type="PIRSF" id="PIRSF005962">
    <property type="entry name" value="Pept_M20D_amidohydro"/>
    <property type="match status" value="1"/>
</dbReference>
<keyword evidence="5" id="KW-1185">Reference proteome</keyword>
<dbReference type="GO" id="GO:0046872">
    <property type="term" value="F:metal ion binding"/>
    <property type="evidence" value="ECO:0007669"/>
    <property type="project" value="UniProtKB-KW"/>
</dbReference>
<name>A0A239ZHM3_9FIRM</name>